<dbReference type="VEuPathDB" id="TrichDB:TVAGG3_0407220"/>
<organism evidence="1 2">
    <name type="scientific">Trichomonas vaginalis (strain ATCC PRA-98 / G3)</name>
    <dbReference type="NCBI Taxonomy" id="412133"/>
    <lineage>
        <taxon>Eukaryota</taxon>
        <taxon>Metamonada</taxon>
        <taxon>Parabasalia</taxon>
        <taxon>Trichomonadida</taxon>
        <taxon>Trichomonadidae</taxon>
        <taxon>Trichomonas</taxon>
    </lineage>
</organism>
<dbReference type="EMBL" id="DS113346">
    <property type="protein sequence ID" value="EAY10024.1"/>
    <property type="molecule type" value="Genomic_DNA"/>
</dbReference>
<dbReference type="KEGG" id="tva:4767955"/>
<dbReference type="InParanoid" id="A2EBJ4"/>
<reference evidence="1" key="1">
    <citation type="submission" date="2006-10" db="EMBL/GenBank/DDBJ databases">
        <authorList>
            <person name="Amadeo P."/>
            <person name="Zhao Q."/>
            <person name="Wortman J."/>
            <person name="Fraser-Liggett C."/>
            <person name="Carlton J."/>
        </authorList>
    </citation>
    <scope>NUCLEOTIDE SEQUENCE</scope>
    <source>
        <strain evidence="1">G3</strain>
    </source>
</reference>
<proteinExistence type="predicted"/>
<evidence type="ECO:0008006" key="3">
    <source>
        <dbReference type="Google" id="ProtNLM"/>
    </source>
</evidence>
<dbReference type="Proteomes" id="UP000001542">
    <property type="component" value="Unassembled WGS sequence"/>
</dbReference>
<dbReference type="AlphaFoldDB" id="A2EBJ4"/>
<sequence length="63" mass="7426">MNADVLTVDYLLKKGATKSIKDNQNRTPILYIKENQKKNPDLREKYIVIREHLSSRKKDNNPQ</sequence>
<dbReference type="RefSeq" id="XP_001322247.1">
    <property type="nucleotide sequence ID" value="XM_001322212.1"/>
</dbReference>
<protein>
    <recommendedName>
        <fullName evidence="3">Ankyrin repeat protein</fullName>
    </recommendedName>
</protein>
<evidence type="ECO:0000313" key="1">
    <source>
        <dbReference type="EMBL" id="EAY10024.1"/>
    </source>
</evidence>
<evidence type="ECO:0000313" key="2">
    <source>
        <dbReference type="Proteomes" id="UP000001542"/>
    </source>
</evidence>
<dbReference type="SMR" id="A2EBJ4"/>
<gene>
    <name evidence="1" type="ORF">TVAG_128330</name>
</gene>
<reference evidence="1" key="2">
    <citation type="journal article" date="2007" name="Science">
        <title>Draft genome sequence of the sexually transmitted pathogen Trichomonas vaginalis.</title>
        <authorList>
            <person name="Carlton J.M."/>
            <person name="Hirt R.P."/>
            <person name="Silva J.C."/>
            <person name="Delcher A.L."/>
            <person name="Schatz M."/>
            <person name="Zhao Q."/>
            <person name="Wortman J.R."/>
            <person name="Bidwell S.L."/>
            <person name="Alsmark U.C.M."/>
            <person name="Besteiro S."/>
            <person name="Sicheritz-Ponten T."/>
            <person name="Noel C.J."/>
            <person name="Dacks J.B."/>
            <person name="Foster P.G."/>
            <person name="Simillion C."/>
            <person name="Van de Peer Y."/>
            <person name="Miranda-Saavedra D."/>
            <person name="Barton G.J."/>
            <person name="Westrop G.D."/>
            <person name="Mueller S."/>
            <person name="Dessi D."/>
            <person name="Fiori P.L."/>
            <person name="Ren Q."/>
            <person name="Paulsen I."/>
            <person name="Zhang H."/>
            <person name="Bastida-Corcuera F.D."/>
            <person name="Simoes-Barbosa A."/>
            <person name="Brown M.T."/>
            <person name="Hayes R.D."/>
            <person name="Mukherjee M."/>
            <person name="Okumura C.Y."/>
            <person name="Schneider R."/>
            <person name="Smith A.J."/>
            <person name="Vanacova S."/>
            <person name="Villalvazo M."/>
            <person name="Haas B.J."/>
            <person name="Pertea M."/>
            <person name="Feldblyum T.V."/>
            <person name="Utterback T.R."/>
            <person name="Shu C.L."/>
            <person name="Osoegawa K."/>
            <person name="de Jong P.J."/>
            <person name="Hrdy I."/>
            <person name="Horvathova L."/>
            <person name="Zubacova Z."/>
            <person name="Dolezal P."/>
            <person name="Malik S.B."/>
            <person name="Logsdon J.M. Jr."/>
            <person name="Henze K."/>
            <person name="Gupta A."/>
            <person name="Wang C.C."/>
            <person name="Dunne R.L."/>
            <person name="Upcroft J.A."/>
            <person name="Upcroft P."/>
            <person name="White O."/>
            <person name="Salzberg S.L."/>
            <person name="Tang P."/>
            <person name="Chiu C.-H."/>
            <person name="Lee Y.-S."/>
            <person name="Embley T.M."/>
            <person name="Coombs G.H."/>
            <person name="Mottram J.C."/>
            <person name="Tachezy J."/>
            <person name="Fraser-Liggett C.M."/>
            <person name="Johnson P.J."/>
        </authorList>
    </citation>
    <scope>NUCLEOTIDE SEQUENCE [LARGE SCALE GENOMIC DNA]</scope>
    <source>
        <strain evidence="1">G3</strain>
    </source>
</reference>
<accession>A2EBJ4</accession>
<dbReference type="VEuPathDB" id="TrichDB:TVAG_128330"/>
<keyword evidence="2" id="KW-1185">Reference proteome</keyword>
<name>A2EBJ4_TRIV3</name>